<evidence type="ECO:0000256" key="1">
    <source>
        <dbReference type="SAM" id="MobiDB-lite"/>
    </source>
</evidence>
<reference evidence="2" key="1">
    <citation type="submission" date="2020-07" db="EMBL/GenBank/DDBJ databases">
        <title>The High-quality genome of the commercially important snow crab, Chionoecetes opilio.</title>
        <authorList>
            <person name="Jeong J.-H."/>
            <person name="Ryu S."/>
        </authorList>
    </citation>
    <scope>NUCLEOTIDE SEQUENCE</scope>
    <source>
        <strain evidence="2">MADBK_172401_WGS</strain>
        <tissue evidence="2">Digestive gland</tissue>
    </source>
</reference>
<gene>
    <name evidence="2" type="ORF">GWK47_027846</name>
</gene>
<organism evidence="2 3">
    <name type="scientific">Chionoecetes opilio</name>
    <name type="common">Atlantic snow crab</name>
    <name type="synonym">Cancer opilio</name>
    <dbReference type="NCBI Taxonomy" id="41210"/>
    <lineage>
        <taxon>Eukaryota</taxon>
        <taxon>Metazoa</taxon>
        <taxon>Ecdysozoa</taxon>
        <taxon>Arthropoda</taxon>
        <taxon>Crustacea</taxon>
        <taxon>Multicrustacea</taxon>
        <taxon>Malacostraca</taxon>
        <taxon>Eumalacostraca</taxon>
        <taxon>Eucarida</taxon>
        <taxon>Decapoda</taxon>
        <taxon>Pleocyemata</taxon>
        <taxon>Brachyura</taxon>
        <taxon>Eubrachyura</taxon>
        <taxon>Majoidea</taxon>
        <taxon>Majidae</taxon>
        <taxon>Chionoecetes</taxon>
    </lineage>
</organism>
<keyword evidence="3" id="KW-1185">Reference proteome</keyword>
<feature type="region of interest" description="Disordered" evidence="1">
    <location>
        <begin position="54"/>
        <end position="114"/>
    </location>
</feature>
<sequence>MQRGKHLPRSPASWCLPLGVTRTPLHCSGSTEASSRMVGKVNVSRVLADFIRGKKASAEPEQSPPPVMFSQQKGMMLQSRSPRRPPHPSTRRSRPAEVGHSSTSSSSVVSSSGTGTKLLPLWTLLFSQMFSFQPLPFFLFSQLFASSLPSTSGSDIASSFSLKCSPHPLPSLSIRTRISLGETA</sequence>
<dbReference type="EMBL" id="JACEEZ010026486">
    <property type="protein sequence ID" value="KAG0692543.1"/>
    <property type="molecule type" value="Genomic_DNA"/>
</dbReference>
<evidence type="ECO:0000313" key="3">
    <source>
        <dbReference type="Proteomes" id="UP000770661"/>
    </source>
</evidence>
<feature type="compositionally biased region" description="Low complexity" evidence="1">
    <location>
        <begin position="98"/>
        <end position="114"/>
    </location>
</feature>
<feature type="compositionally biased region" description="Basic residues" evidence="1">
    <location>
        <begin position="81"/>
        <end position="93"/>
    </location>
</feature>
<comment type="caution">
    <text evidence="2">The sequence shown here is derived from an EMBL/GenBank/DDBJ whole genome shotgun (WGS) entry which is preliminary data.</text>
</comment>
<name>A0A8J8WMK5_CHIOP</name>
<dbReference type="AlphaFoldDB" id="A0A8J8WMK5"/>
<dbReference type="Proteomes" id="UP000770661">
    <property type="component" value="Unassembled WGS sequence"/>
</dbReference>
<evidence type="ECO:0000313" key="2">
    <source>
        <dbReference type="EMBL" id="KAG0692543.1"/>
    </source>
</evidence>
<accession>A0A8J8WMK5</accession>
<protein>
    <submittedName>
        <fullName evidence="2">Uncharacterized protein</fullName>
    </submittedName>
</protein>
<proteinExistence type="predicted"/>